<keyword evidence="7" id="KW-0862">Zinc</keyword>
<dbReference type="GO" id="GO:0006508">
    <property type="term" value="P:proteolysis"/>
    <property type="evidence" value="ECO:0007669"/>
    <property type="project" value="InterPro"/>
</dbReference>
<sequence length="959" mass="109422">MDAQALQKILEQNTQQMQLMQQMMQALLSGEMKPQQAVAPTQSTLMSELNGRMNTFTFDPDMDRCFTRWYDRHQEILMEDGASLAEDARLRLLLGKLDNEAFERYKRHILPKTPSQVSYNETVTMLREMFDVKQSLFTLRFQCLNLEKKDSEDFMEYTGRVNEMCEYANFSEVDAEGLKALLWIYGLKSNKDRDIRPRLLAFLDKEAKEGRRPTLHELYKECDRIMTLLKTSKMIEKDSIGVNEVKAGPSHTERDSECWNCGRVGHTSGQCRSKAWRCSSCKGKGHKEKYCERATQYRNRSKSRTRAKPHKKRCGRVVLAGSAEANVNAVRHYVTVEVNGHKIEFQLDTGSDITLLNVDEWKRMGSPKLKDTSLVVKDASGNQMKVHGELTCQFRLKSARGEGKCYVTPHKSLVGLDWIQQNDEMVYHLERMVAHVSTKGDENSTVELKRRYPLMQEDCVIASIEVDVKQVFADAVRRLPVTAETIRKHTEMSVVLRKLKSFIDSGRWPKVVKGAWKHFHNRRESLSVVQGCVMLNDRVVIPETLRTVVLRELHTGHPGIVRMKSLARSYVYWPNIDEDCERTVQSCTECQLQSKTPAKVPLQMWKSAQEVWERIHVDFAGPLHGTYYMVVVDAMSKWPEMFELNNITAGTTVKLLKELFARYGNPKTLVSDNGTQFTSELFKQMCEERGVTHVRTPPYHPQSNGQAERFVDILKRGIKKLKGEGSPTLRPNSDCLDTVLLAYRTTPNAALQGKSPAEVFLGRRLRTRLSMLVPTREQPESGFAADRRKQVEAQFNRRHGARSREFSSGDQVMVKSHRGASNFEWTGGIVIKRTGRVTYEVDIGGKHVLRHANQMRKVMSGQKNDTSSSRDLLLDLFETDPVTTESVPDRSDGLGVVDQPEVVNPRDSSENSISGNIEPSDPTTQGNGNGLPRRKTVTFAPLPVRKSTRQRRPPNRYEP</sequence>
<feature type="domain" description="Integrase catalytic" evidence="11">
    <location>
        <begin position="597"/>
        <end position="764"/>
    </location>
</feature>
<dbReference type="AlphaFoldDB" id="A0A016VPV5"/>
<feature type="domain" description="CCHC-type" evidence="9">
    <location>
        <begin position="258"/>
        <end position="273"/>
    </location>
</feature>
<keyword evidence="2" id="KW-0808">Transferase</keyword>
<evidence type="ECO:0000256" key="6">
    <source>
        <dbReference type="ARBA" id="ARBA00022801"/>
    </source>
</evidence>
<dbReference type="Pfam" id="PF13975">
    <property type="entry name" value="gag-asp_proteas"/>
    <property type="match status" value="1"/>
</dbReference>
<keyword evidence="5" id="KW-0255">Endonuclease</keyword>
<dbReference type="FunFam" id="3.30.420.10:FF:000131">
    <property type="entry name" value="Protein CBG26278"/>
    <property type="match status" value="1"/>
</dbReference>
<dbReference type="InterPro" id="IPR001878">
    <property type="entry name" value="Znf_CCHC"/>
</dbReference>
<dbReference type="InterPro" id="IPR036875">
    <property type="entry name" value="Znf_CCHC_sf"/>
</dbReference>
<protein>
    <recommendedName>
        <fullName evidence="1">RNA-directed DNA polymerase</fullName>
        <ecNumber evidence="1">2.7.7.49</ecNumber>
    </recommendedName>
</protein>
<dbReference type="Pfam" id="PF23309">
    <property type="entry name" value="DUF7083"/>
    <property type="match status" value="1"/>
</dbReference>
<dbReference type="InterPro" id="IPR012337">
    <property type="entry name" value="RNaseH-like_sf"/>
</dbReference>
<keyword evidence="13" id="KW-1185">Reference proteome</keyword>
<dbReference type="OrthoDB" id="5875232at2759"/>
<dbReference type="GO" id="GO:0004190">
    <property type="term" value="F:aspartic-type endopeptidase activity"/>
    <property type="evidence" value="ECO:0007669"/>
    <property type="project" value="InterPro"/>
</dbReference>
<feature type="region of interest" description="Disordered" evidence="8">
    <location>
        <begin position="883"/>
        <end position="959"/>
    </location>
</feature>
<dbReference type="Gene3D" id="2.40.70.10">
    <property type="entry name" value="Acid Proteases"/>
    <property type="match status" value="1"/>
</dbReference>
<dbReference type="STRING" id="53326.A0A016VPV5"/>
<dbReference type="SMART" id="SM00343">
    <property type="entry name" value="ZnF_C2HC"/>
    <property type="match status" value="2"/>
</dbReference>
<keyword evidence="6" id="KW-0378">Hydrolase</keyword>
<dbReference type="SUPFAM" id="SSF57756">
    <property type="entry name" value="Retrovirus zinc finger-like domains"/>
    <property type="match status" value="1"/>
</dbReference>
<accession>A0A016VPV5</accession>
<dbReference type="FunFam" id="1.10.340.70:FF:000003">
    <property type="entry name" value="Protein CBG25708"/>
    <property type="match status" value="1"/>
</dbReference>
<dbReference type="SUPFAM" id="SSF50630">
    <property type="entry name" value="Acid proteases"/>
    <property type="match status" value="1"/>
</dbReference>
<dbReference type="PANTHER" id="PTHR37984:SF5">
    <property type="entry name" value="PROTEIN NYNRIN-LIKE"/>
    <property type="match status" value="1"/>
</dbReference>
<dbReference type="GO" id="GO:0015074">
    <property type="term" value="P:DNA integration"/>
    <property type="evidence" value="ECO:0007669"/>
    <property type="project" value="InterPro"/>
</dbReference>
<keyword evidence="7" id="KW-0863">Zinc-finger</keyword>
<dbReference type="GO" id="GO:0005737">
    <property type="term" value="C:cytoplasm"/>
    <property type="evidence" value="ECO:0007669"/>
    <property type="project" value="UniProtKB-ARBA"/>
</dbReference>
<dbReference type="Gene3D" id="4.10.60.10">
    <property type="entry name" value="Zinc finger, CCHC-type"/>
    <property type="match status" value="1"/>
</dbReference>
<organism evidence="12 13">
    <name type="scientific">Ancylostoma ceylanicum</name>
    <dbReference type="NCBI Taxonomy" id="53326"/>
    <lineage>
        <taxon>Eukaryota</taxon>
        <taxon>Metazoa</taxon>
        <taxon>Ecdysozoa</taxon>
        <taxon>Nematoda</taxon>
        <taxon>Chromadorea</taxon>
        <taxon>Rhabditida</taxon>
        <taxon>Rhabditina</taxon>
        <taxon>Rhabditomorpha</taxon>
        <taxon>Strongyloidea</taxon>
        <taxon>Ancylostomatidae</taxon>
        <taxon>Ancylostomatinae</taxon>
        <taxon>Ancylostoma</taxon>
    </lineage>
</organism>
<evidence type="ECO:0000256" key="5">
    <source>
        <dbReference type="ARBA" id="ARBA00022759"/>
    </source>
</evidence>
<dbReference type="InterPro" id="IPR050951">
    <property type="entry name" value="Retrovirus_Pol_polyprotein"/>
</dbReference>
<comment type="caution">
    <text evidence="12">The sequence shown here is derived from an EMBL/GenBank/DDBJ whole genome shotgun (WGS) entry which is preliminary data.</text>
</comment>
<dbReference type="InterPro" id="IPR055510">
    <property type="entry name" value="DUF7083"/>
</dbReference>
<keyword evidence="4" id="KW-0540">Nuclease</keyword>
<dbReference type="EC" id="2.7.7.49" evidence="1"/>
<feature type="compositionally biased region" description="Polar residues" evidence="8">
    <location>
        <begin position="910"/>
        <end position="926"/>
    </location>
</feature>
<dbReference type="GO" id="GO:0003676">
    <property type="term" value="F:nucleic acid binding"/>
    <property type="evidence" value="ECO:0007669"/>
    <property type="project" value="InterPro"/>
</dbReference>
<evidence type="ECO:0000259" key="11">
    <source>
        <dbReference type="PROSITE" id="PS50994"/>
    </source>
</evidence>
<dbReference type="SUPFAM" id="SSF53098">
    <property type="entry name" value="Ribonuclease H-like"/>
    <property type="match status" value="1"/>
</dbReference>
<dbReference type="PANTHER" id="PTHR37984">
    <property type="entry name" value="PROTEIN CBG26694"/>
    <property type="match status" value="1"/>
</dbReference>
<dbReference type="Proteomes" id="UP000024635">
    <property type="component" value="Unassembled WGS sequence"/>
</dbReference>
<evidence type="ECO:0000259" key="10">
    <source>
        <dbReference type="PROSITE" id="PS50175"/>
    </source>
</evidence>
<dbReference type="PROSITE" id="PS50175">
    <property type="entry name" value="ASP_PROT_RETROV"/>
    <property type="match status" value="1"/>
</dbReference>
<keyword evidence="3" id="KW-0548">Nucleotidyltransferase</keyword>
<dbReference type="InterPro" id="IPR001584">
    <property type="entry name" value="Integrase_cat-core"/>
</dbReference>
<dbReference type="PROSITE" id="PS50158">
    <property type="entry name" value="ZF_CCHC"/>
    <property type="match status" value="1"/>
</dbReference>
<reference evidence="13" key="1">
    <citation type="journal article" date="2015" name="Nat. Genet.">
        <title>The genome and transcriptome of the zoonotic hookworm Ancylostoma ceylanicum identify infection-specific gene families.</title>
        <authorList>
            <person name="Schwarz E.M."/>
            <person name="Hu Y."/>
            <person name="Antoshechkin I."/>
            <person name="Miller M.M."/>
            <person name="Sternberg P.W."/>
            <person name="Aroian R.V."/>
        </authorList>
    </citation>
    <scope>NUCLEOTIDE SEQUENCE</scope>
    <source>
        <strain evidence="13">HY135</strain>
    </source>
</reference>
<dbReference type="EMBL" id="JARK01001343">
    <property type="protein sequence ID" value="EYC28808.1"/>
    <property type="molecule type" value="Genomic_DNA"/>
</dbReference>
<evidence type="ECO:0000256" key="4">
    <source>
        <dbReference type="ARBA" id="ARBA00022722"/>
    </source>
</evidence>
<dbReference type="InterPro" id="IPR021109">
    <property type="entry name" value="Peptidase_aspartic_dom_sf"/>
</dbReference>
<keyword evidence="7" id="KW-0479">Metal-binding</keyword>
<evidence type="ECO:0000256" key="2">
    <source>
        <dbReference type="ARBA" id="ARBA00022679"/>
    </source>
</evidence>
<evidence type="ECO:0000256" key="8">
    <source>
        <dbReference type="SAM" id="MobiDB-lite"/>
    </source>
</evidence>
<dbReference type="InterPro" id="IPR041588">
    <property type="entry name" value="Integrase_H2C2"/>
</dbReference>
<dbReference type="InterPro" id="IPR001995">
    <property type="entry name" value="Peptidase_A2_cat"/>
</dbReference>
<dbReference type="GO" id="GO:0004519">
    <property type="term" value="F:endonuclease activity"/>
    <property type="evidence" value="ECO:0007669"/>
    <property type="project" value="UniProtKB-KW"/>
</dbReference>
<name>A0A016VPV5_9BILA</name>
<evidence type="ECO:0000313" key="13">
    <source>
        <dbReference type="Proteomes" id="UP000024635"/>
    </source>
</evidence>
<evidence type="ECO:0000256" key="7">
    <source>
        <dbReference type="PROSITE-ProRule" id="PRU00047"/>
    </source>
</evidence>
<dbReference type="GO" id="GO:0008270">
    <property type="term" value="F:zinc ion binding"/>
    <property type="evidence" value="ECO:0007669"/>
    <property type="project" value="UniProtKB-KW"/>
</dbReference>
<dbReference type="Gene3D" id="1.10.340.70">
    <property type="match status" value="1"/>
</dbReference>
<dbReference type="GO" id="GO:0003964">
    <property type="term" value="F:RNA-directed DNA polymerase activity"/>
    <property type="evidence" value="ECO:0007669"/>
    <property type="project" value="UniProtKB-EC"/>
</dbReference>
<gene>
    <name evidence="12" type="primary">Acey_s0007.g3443</name>
    <name evidence="12" type="ORF">Y032_0007g3443</name>
</gene>
<feature type="domain" description="Peptidase A2" evidence="10">
    <location>
        <begin position="343"/>
        <end position="381"/>
    </location>
</feature>
<feature type="compositionally biased region" description="Basic residues" evidence="8">
    <location>
        <begin position="946"/>
        <end position="959"/>
    </location>
</feature>
<evidence type="ECO:0000256" key="1">
    <source>
        <dbReference type="ARBA" id="ARBA00012493"/>
    </source>
</evidence>
<dbReference type="Pfam" id="PF00665">
    <property type="entry name" value="rve"/>
    <property type="match status" value="1"/>
</dbReference>
<proteinExistence type="predicted"/>
<dbReference type="Gene3D" id="3.30.420.10">
    <property type="entry name" value="Ribonuclease H-like superfamily/Ribonuclease H"/>
    <property type="match status" value="1"/>
</dbReference>
<dbReference type="InterPro" id="IPR036397">
    <property type="entry name" value="RNaseH_sf"/>
</dbReference>
<evidence type="ECO:0000259" key="9">
    <source>
        <dbReference type="PROSITE" id="PS50158"/>
    </source>
</evidence>
<dbReference type="GO" id="GO:0019899">
    <property type="term" value="F:enzyme binding"/>
    <property type="evidence" value="ECO:0007669"/>
    <property type="project" value="UniProtKB-ARBA"/>
</dbReference>
<dbReference type="Pfam" id="PF17921">
    <property type="entry name" value="Integrase_H2C2"/>
    <property type="match status" value="1"/>
</dbReference>
<evidence type="ECO:0000313" key="12">
    <source>
        <dbReference type="EMBL" id="EYC28808.1"/>
    </source>
</evidence>
<evidence type="ECO:0000256" key="3">
    <source>
        <dbReference type="ARBA" id="ARBA00022695"/>
    </source>
</evidence>
<dbReference type="PROSITE" id="PS50994">
    <property type="entry name" value="INTEGRASE"/>
    <property type="match status" value="1"/>
</dbReference>